<evidence type="ECO:0000313" key="1">
    <source>
        <dbReference type="EMBL" id="KAI8426965.1"/>
    </source>
</evidence>
<dbReference type="EMBL" id="CM046126">
    <property type="protein sequence ID" value="KAI8426965.1"/>
    <property type="molecule type" value="Genomic_DNA"/>
</dbReference>
<evidence type="ECO:0000313" key="2">
    <source>
        <dbReference type="Proteomes" id="UP001064048"/>
    </source>
</evidence>
<sequence length="376" mass="43040">MKVLKEWFITAPWGRVALISWGNPDGPPALLVHGRQDSAATFAPLLELLPETYHYVGFDIPGNGLSDPLPHGVMLCRIHFIGALELVVRLFYNAVYPNRISKLVLLDPGPSWQRLQVHDPVEYFNKQKALESVSKARGFTPAQAELEKEITIEAPWGKIRVRLVREHYRWHKFIYIGHSLGVVLAYPGHISRMVELDPVPAHDSYRPDPAVIREWYHHFYHNYYGHEQYTKLNGGGDNAPKYSFEKALEMVMKNRSLHKEAAECILERAIAPAENGLYRFTHDQRMKRVMRFPLSGNAYGAIYTASKTPTFCVLAQHSIDVGMFDQTPFVKDTNAWPNKNYSFTIVEGRHDVHISHPELMAKDISQFLLKDLKSNL</sequence>
<keyword evidence="2" id="KW-1185">Reference proteome</keyword>
<gene>
    <name evidence="1" type="ORF">MSG28_014626</name>
</gene>
<comment type="caution">
    <text evidence="1">The sequence shown here is derived from an EMBL/GenBank/DDBJ whole genome shotgun (WGS) entry which is preliminary data.</text>
</comment>
<name>A0ACC0JS21_CHOFU</name>
<proteinExistence type="predicted"/>
<dbReference type="Proteomes" id="UP001064048">
    <property type="component" value="Chromosome 26"/>
</dbReference>
<protein>
    <submittedName>
        <fullName evidence="1">Uncharacterized protein</fullName>
    </submittedName>
</protein>
<accession>A0ACC0JS21</accession>
<organism evidence="1 2">
    <name type="scientific">Choristoneura fumiferana</name>
    <name type="common">Spruce budworm moth</name>
    <name type="synonym">Archips fumiferana</name>
    <dbReference type="NCBI Taxonomy" id="7141"/>
    <lineage>
        <taxon>Eukaryota</taxon>
        <taxon>Metazoa</taxon>
        <taxon>Ecdysozoa</taxon>
        <taxon>Arthropoda</taxon>
        <taxon>Hexapoda</taxon>
        <taxon>Insecta</taxon>
        <taxon>Pterygota</taxon>
        <taxon>Neoptera</taxon>
        <taxon>Endopterygota</taxon>
        <taxon>Lepidoptera</taxon>
        <taxon>Glossata</taxon>
        <taxon>Ditrysia</taxon>
        <taxon>Tortricoidea</taxon>
        <taxon>Tortricidae</taxon>
        <taxon>Tortricinae</taxon>
        <taxon>Choristoneura</taxon>
    </lineage>
</organism>
<reference evidence="1 2" key="1">
    <citation type="journal article" date="2022" name="Genome Biol. Evol.">
        <title>The Spruce Budworm Genome: Reconstructing the Evolutionary History of Antifreeze Proteins.</title>
        <authorList>
            <person name="Beliveau C."/>
            <person name="Gagne P."/>
            <person name="Picq S."/>
            <person name="Vernygora O."/>
            <person name="Keeling C.I."/>
            <person name="Pinkney K."/>
            <person name="Doucet D."/>
            <person name="Wen F."/>
            <person name="Johnston J.S."/>
            <person name="Maaroufi H."/>
            <person name="Boyle B."/>
            <person name="Laroche J."/>
            <person name="Dewar K."/>
            <person name="Juretic N."/>
            <person name="Blackburn G."/>
            <person name="Nisole A."/>
            <person name="Brunet B."/>
            <person name="Brandao M."/>
            <person name="Lumley L."/>
            <person name="Duan J."/>
            <person name="Quan G."/>
            <person name="Lucarotti C.J."/>
            <person name="Roe A.D."/>
            <person name="Sperling F.A.H."/>
            <person name="Levesque R.C."/>
            <person name="Cusson M."/>
        </authorList>
    </citation>
    <scope>NUCLEOTIDE SEQUENCE [LARGE SCALE GENOMIC DNA]</scope>
    <source>
        <strain evidence="1">Glfc:IPQL:Cfum</strain>
    </source>
</reference>